<name>A0A6I0DIR2_BRUAN</name>
<evidence type="ECO:0000313" key="3">
    <source>
        <dbReference type="Proteomes" id="UP000441102"/>
    </source>
</evidence>
<dbReference type="SUPFAM" id="SSF56281">
    <property type="entry name" value="Metallo-hydrolase/oxidoreductase"/>
    <property type="match status" value="1"/>
</dbReference>
<gene>
    <name evidence="2" type="ORF">F9L06_24240</name>
</gene>
<reference evidence="2 3" key="1">
    <citation type="submission" date="2019-09" db="EMBL/GenBank/DDBJ databases">
        <title>Taxonomic organization of the family Brucellaceae based on a phylogenomic approach.</title>
        <authorList>
            <person name="Leclercq S."/>
            <person name="Cloeckaert A."/>
            <person name="Zygmunt M.S."/>
        </authorList>
    </citation>
    <scope>NUCLEOTIDE SEQUENCE [LARGE SCALE GENOMIC DNA]</scope>
    <source>
        <strain evidence="2 3">CCUG 34461</strain>
    </source>
</reference>
<evidence type="ECO:0000313" key="2">
    <source>
        <dbReference type="EMBL" id="KAB2790869.1"/>
    </source>
</evidence>
<dbReference type="InterPro" id="IPR036866">
    <property type="entry name" value="RibonucZ/Hydroxyglut_hydro"/>
</dbReference>
<feature type="domain" description="Metallo-beta-lactamase" evidence="1">
    <location>
        <begin position="74"/>
        <end position="275"/>
    </location>
</feature>
<keyword evidence="2" id="KW-0378">Hydrolase</keyword>
<dbReference type="Gene3D" id="3.60.15.10">
    <property type="entry name" value="Ribonuclease Z/Hydroxyacylglutathione hydrolase-like"/>
    <property type="match status" value="1"/>
</dbReference>
<dbReference type="CDD" id="cd16279">
    <property type="entry name" value="metallo-hydrolase-like_MBL-fold"/>
    <property type="match status" value="1"/>
</dbReference>
<proteinExistence type="predicted"/>
<accession>A0A6I0DIR2</accession>
<protein>
    <submittedName>
        <fullName evidence="2">MBL fold metallo-hydrolase</fullName>
    </submittedName>
</protein>
<dbReference type="InterPro" id="IPR001279">
    <property type="entry name" value="Metallo-B-lactamas"/>
</dbReference>
<dbReference type="SMART" id="SM00849">
    <property type="entry name" value="Lactamase_B"/>
    <property type="match status" value="1"/>
</dbReference>
<dbReference type="GO" id="GO:0016787">
    <property type="term" value="F:hydrolase activity"/>
    <property type="evidence" value="ECO:0007669"/>
    <property type="project" value="UniProtKB-KW"/>
</dbReference>
<dbReference type="AlphaFoldDB" id="A0A6I0DIR2"/>
<dbReference type="Proteomes" id="UP000441102">
    <property type="component" value="Unassembled WGS sequence"/>
</dbReference>
<organism evidence="2 3">
    <name type="scientific">Brucella anthropi</name>
    <name type="common">Ochrobactrum anthropi</name>
    <dbReference type="NCBI Taxonomy" id="529"/>
    <lineage>
        <taxon>Bacteria</taxon>
        <taxon>Pseudomonadati</taxon>
        <taxon>Pseudomonadota</taxon>
        <taxon>Alphaproteobacteria</taxon>
        <taxon>Hyphomicrobiales</taxon>
        <taxon>Brucellaceae</taxon>
        <taxon>Brucella/Ochrobactrum group</taxon>
        <taxon>Brucella</taxon>
    </lineage>
</organism>
<comment type="caution">
    <text evidence="2">The sequence shown here is derived from an EMBL/GenBank/DDBJ whole genome shotgun (WGS) entry which is preliminary data.</text>
</comment>
<dbReference type="Pfam" id="PF12706">
    <property type="entry name" value="Lactamase_B_2"/>
    <property type="match status" value="1"/>
</dbReference>
<evidence type="ECO:0000259" key="1">
    <source>
        <dbReference type="SMART" id="SM00849"/>
    </source>
</evidence>
<sequence length="313" mass="35680">MSRFALEAKSSAYSVRRTVSWAGSGISRNKRLAHLEQNLLTKITILGCGATYGVPLAGGVWGLCDPANPKNERMRPSIQVEQNGQSLMIDIGPDFRLQTSRAKVIPDAILITHGHWDHIAGIGELPYYMEEVLKRDLNIYADERCLSFVRGMFPYLFFNEETKGSTSIVGFGENKQYRIFWHRIRAFEAIEANGIEMLPFSQHHGGSDSLGVRIANFVYSSDVKSFPKESWRFLEGIDTWILDCDYWKESESHGDPETVLRHVEQFDPKQVFLTHMDEKMDYSVLKAWFSDRGYPQIAPAYDGLKIDLSSIRQ</sequence>
<dbReference type="PANTHER" id="PTHR42663:SF6">
    <property type="entry name" value="HYDROLASE C777.06C-RELATED"/>
    <property type="match status" value="1"/>
</dbReference>
<dbReference type="EMBL" id="WBWX01000016">
    <property type="protein sequence ID" value="KAB2790869.1"/>
    <property type="molecule type" value="Genomic_DNA"/>
</dbReference>
<dbReference type="PANTHER" id="PTHR42663">
    <property type="entry name" value="HYDROLASE C777.06C-RELATED-RELATED"/>
    <property type="match status" value="1"/>
</dbReference>